<accession>A0AAD3XQ90</accession>
<protein>
    <submittedName>
        <fullName evidence="1">Uncharacterized protein</fullName>
    </submittedName>
</protein>
<dbReference type="Proteomes" id="UP001279734">
    <property type="component" value="Unassembled WGS sequence"/>
</dbReference>
<proteinExistence type="predicted"/>
<sequence>MLSEQISAASVFVFFLYRRRTRTNRKVEPIVRRITNLRFGAIGKQESREVPLEIIGRYLCRKAFYKLRFLLLLVNV</sequence>
<comment type="caution">
    <text evidence="1">The sequence shown here is derived from an EMBL/GenBank/DDBJ whole genome shotgun (WGS) entry which is preliminary data.</text>
</comment>
<dbReference type="AlphaFoldDB" id="A0AAD3XQ90"/>
<organism evidence="1 2">
    <name type="scientific">Nepenthes gracilis</name>
    <name type="common">Slender pitcher plant</name>
    <dbReference type="NCBI Taxonomy" id="150966"/>
    <lineage>
        <taxon>Eukaryota</taxon>
        <taxon>Viridiplantae</taxon>
        <taxon>Streptophyta</taxon>
        <taxon>Embryophyta</taxon>
        <taxon>Tracheophyta</taxon>
        <taxon>Spermatophyta</taxon>
        <taxon>Magnoliopsida</taxon>
        <taxon>eudicotyledons</taxon>
        <taxon>Gunneridae</taxon>
        <taxon>Pentapetalae</taxon>
        <taxon>Caryophyllales</taxon>
        <taxon>Nepenthaceae</taxon>
        <taxon>Nepenthes</taxon>
    </lineage>
</organism>
<keyword evidence="2" id="KW-1185">Reference proteome</keyword>
<evidence type="ECO:0000313" key="2">
    <source>
        <dbReference type="Proteomes" id="UP001279734"/>
    </source>
</evidence>
<reference evidence="1" key="1">
    <citation type="submission" date="2023-05" db="EMBL/GenBank/DDBJ databases">
        <title>Nepenthes gracilis genome sequencing.</title>
        <authorList>
            <person name="Fukushima K."/>
        </authorList>
    </citation>
    <scope>NUCLEOTIDE SEQUENCE</scope>
    <source>
        <strain evidence="1">SING2019-196</strain>
    </source>
</reference>
<evidence type="ECO:0000313" key="1">
    <source>
        <dbReference type="EMBL" id="GMH12719.1"/>
    </source>
</evidence>
<name>A0AAD3XQ90_NEPGR</name>
<dbReference type="EMBL" id="BSYO01000012">
    <property type="protein sequence ID" value="GMH12719.1"/>
    <property type="molecule type" value="Genomic_DNA"/>
</dbReference>
<gene>
    <name evidence="1" type="ORF">Nepgr_014560</name>
</gene>